<gene>
    <name evidence="7" type="ORF">GRI44_13680</name>
</gene>
<keyword evidence="1 6" id="KW-0479">Metal-binding</keyword>
<dbReference type="Pfam" id="PF10609">
    <property type="entry name" value="ParA"/>
    <property type="match status" value="1"/>
</dbReference>
<dbReference type="GO" id="GO:0140663">
    <property type="term" value="F:ATP-dependent FeS chaperone activity"/>
    <property type="evidence" value="ECO:0007669"/>
    <property type="project" value="InterPro"/>
</dbReference>
<keyword evidence="3 6" id="KW-0067">ATP-binding</keyword>
<comment type="caution">
    <text evidence="7">The sequence shown here is derived from an EMBL/GenBank/DDBJ whole genome shotgun (WGS) entry which is preliminary data.</text>
</comment>
<name>A0A6L7GJX1_9SPHN</name>
<proteinExistence type="inferred from homology"/>
<dbReference type="HAMAP" id="MF_02040">
    <property type="entry name" value="Mrp_NBP35"/>
    <property type="match status" value="1"/>
</dbReference>
<protein>
    <recommendedName>
        <fullName evidence="6">Iron-sulfur cluster carrier protein</fullName>
    </recommendedName>
</protein>
<dbReference type="GO" id="GO:0016226">
    <property type="term" value="P:iron-sulfur cluster assembly"/>
    <property type="evidence" value="ECO:0007669"/>
    <property type="project" value="InterPro"/>
</dbReference>
<comment type="function">
    <text evidence="6">Binds and transfers iron-sulfur (Fe-S) clusters to target apoproteins. Can hydrolyze ATP.</text>
</comment>
<dbReference type="GO" id="GO:0046872">
    <property type="term" value="F:metal ion binding"/>
    <property type="evidence" value="ECO:0007669"/>
    <property type="project" value="UniProtKB-KW"/>
</dbReference>
<dbReference type="OrthoDB" id="9809679at2"/>
<reference evidence="7 8" key="1">
    <citation type="submission" date="2019-12" db="EMBL/GenBank/DDBJ databases">
        <title>Genomic-based taxomic classification of the family Erythrobacteraceae.</title>
        <authorList>
            <person name="Xu L."/>
        </authorList>
    </citation>
    <scope>NUCLEOTIDE SEQUENCE [LARGE SCALE GENOMIC DNA]</scope>
    <source>
        <strain evidence="7 8">KCTC 52259</strain>
    </source>
</reference>
<dbReference type="InterPro" id="IPR033756">
    <property type="entry name" value="YlxH/NBP35"/>
</dbReference>
<keyword evidence="4 6" id="KW-0408">Iron</keyword>
<dbReference type="AlphaFoldDB" id="A0A6L7GJX1"/>
<keyword evidence="2 6" id="KW-0547">Nucleotide-binding</keyword>
<evidence type="ECO:0000256" key="5">
    <source>
        <dbReference type="ARBA" id="ARBA00023014"/>
    </source>
</evidence>
<sequence length="340" mass="34472">MDQDGLKARLPGSVAHRVQSAKLTGGIATLVVGADGLDAAARQALEAAIKDVIGGVEGVSQVRVAMMADRAPGAPPATGTTAAPAVKTEKKPLIIAVGSGKGGVGKSTLTANLAVALMRAGRKVGVVDADIYGPSQPTILATKGERPQAEGDKLIPIASPFGIPMLSMGHLVEPGKAIAWRGPMAGNALGQLIDARWGDVEVLLVDLPPGTGDVQLTMLQRYKPAGAVIVSTPQDLALIDAQRAANLFDSGKVPIIGLVENMAGYACPHCGEVSDPFGRGGVEAAAEATGIPFMGRIPLAIEIREQSDAGTPTAAGEGPQADAFAAIAAQLARWLDAKAA</sequence>
<dbReference type="CDD" id="cd02037">
    <property type="entry name" value="Mrp_NBP35"/>
    <property type="match status" value="1"/>
</dbReference>
<dbReference type="SUPFAM" id="SSF52540">
    <property type="entry name" value="P-loop containing nucleoside triphosphate hydrolases"/>
    <property type="match status" value="1"/>
</dbReference>
<keyword evidence="6" id="KW-0378">Hydrolase</keyword>
<organism evidence="7 8">
    <name type="scientific">Allopontixanthobacter confluentis</name>
    <dbReference type="NCBI Taxonomy" id="1849021"/>
    <lineage>
        <taxon>Bacteria</taxon>
        <taxon>Pseudomonadati</taxon>
        <taxon>Pseudomonadota</taxon>
        <taxon>Alphaproteobacteria</taxon>
        <taxon>Sphingomonadales</taxon>
        <taxon>Erythrobacteraceae</taxon>
        <taxon>Allopontixanthobacter</taxon>
    </lineage>
</organism>
<dbReference type="GO" id="GO:0005524">
    <property type="term" value="F:ATP binding"/>
    <property type="evidence" value="ECO:0007669"/>
    <property type="project" value="UniProtKB-UniRule"/>
</dbReference>
<evidence type="ECO:0000256" key="6">
    <source>
        <dbReference type="HAMAP-Rule" id="MF_02040"/>
    </source>
</evidence>
<feature type="binding site" evidence="6">
    <location>
        <begin position="100"/>
        <end position="107"/>
    </location>
    <ligand>
        <name>ATP</name>
        <dbReference type="ChEBI" id="CHEBI:30616"/>
    </ligand>
</feature>
<comment type="subunit">
    <text evidence="6">Homodimer.</text>
</comment>
<keyword evidence="5 6" id="KW-0411">Iron-sulfur</keyword>
<evidence type="ECO:0000256" key="2">
    <source>
        <dbReference type="ARBA" id="ARBA00022741"/>
    </source>
</evidence>
<dbReference type="InterPro" id="IPR044304">
    <property type="entry name" value="NUBPL-like"/>
</dbReference>
<dbReference type="PANTHER" id="PTHR42961">
    <property type="entry name" value="IRON-SULFUR PROTEIN NUBPL"/>
    <property type="match status" value="1"/>
</dbReference>
<dbReference type="PANTHER" id="PTHR42961:SF2">
    <property type="entry name" value="IRON-SULFUR PROTEIN NUBPL"/>
    <property type="match status" value="1"/>
</dbReference>
<accession>A0A6L7GJX1</accession>
<dbReference type="InterPro" id="IPR019591">
    <property type="entry name" value="Mrp/NBP35_ATP-bd"/>
</dbReference>
<evidence type="ECO:0000256" key="1">
    <source>
        <dbReference type="ARBA" id="ARBA00022723"/>
    </source>
</evidence>
<comment type="similarity">
    <text evidence="6">Belongs to the Mrp/NBP35 ATP-binding proteins family.</text>
</comment>
<dbReference type="FunFam" id="3.40.50.300:FF:001119">
    <property type="entry name" value="Iron-sulfur cluster carrier protein"/>
    <property type="match status" value="1"/>
</dbReference>
<evidence type="ECO:0000256" key="4">
    <source>
        <dbReference type="ARBA" id="ARBA00023004"/>
    </source>
</evidence>
<evidence type="ECO:0000256" key="3">
    <source>
        <dbReference type="ARBA" id="ARBA00022840"/>
    </source>
</evidence>
<dbReference type="RefSeq" id="WP_160602275.1">
    <property type="nucleotide sequence ID" value="NZ_WTYU01000002.1"/>
</dbReference>
<evidence type="ECO:0000313" key="7">
    <source>
        <dbReference type="EMBL" id="MXP15800.1"/>
    </source>
</evidence>
<dbReference type="InterPro" id="IPR027417">
    <property type="entry name" value="P-loop_NTPase"/>
</dbReference>
<dbReference type="Proteomes" id="UP000473531">
    <property type="component" value="Unassembled WGS sequence"/>
</dbReference>
<dbReference type="GO" id="GO:0016887">
    <property type="term" value="F:ATP hydrolysis activity"/>
    <property type="evidence" value="ECO:0007669"/>
    <property type="project" value="UniProtKB-UniRule"/>
</dbReference>
<evidence type="ECO:0000313" key="8">
    <source>
        <dbReference type="Proteomes" id="UP000473531"/>
    </source>
</evidence>
<keyword evidence="8" id="KW-1185">Reference proteome</keyword>
<dbReference type="Gene3D" id="3.40.50.300">
    <property type="entry name" value="P-loop containing nucleotide triphosphate hydrolases"/>
    <property type="match status" value="1"/>
</dbReference>
<dbReference type="GO" id="GO:0051539">
    <property type="term" value="F:4 iron, 4 sulfur cluster binding"/>
    <property type="evidence" value="ECO:0007669"/>
    <property type="project" value="TreeGrafter"/>
</dbReference>
<dbReference type="EMBL" id="WTYU01000002">
    <property type="protein sequence ID" value="MXP15800.1"/>
    <property type="molecule type" value="Genomic_DNA"/>
</dbReference>